<gene>
    <name evidence="6" type="ORF">MYCIT1_LOCUS17634</name>
</gene>
<proteinExistence type="inferred from homology"/>
<evidence type="ECO:0000259" key="5">
    <source>
        <dbReference type="Pfam" id="PF00135"/>
    </source>
</evidence>
<dbReference type="InterPro" id="IPR019826">
    <property type="entry name" value="Carboxylesterase_B_AS"/>
</dbReference>
<organism evidence="6 7">
    <name type="scientific">Mycena citricolor</name>
    <dbReference type="NCBI Taxonomy" id="2018698"/>
    <lineage>
        <taxon>Eukaryota</taxon>
        <taxon>Fungi</taxon>
        <taxon>Dikarya</taxon>
        <taxon>Basidiomycota</taxon>
        <taxon>Agaricomycotina</taxon>
        <taxon>Agaricomycetes</taxon>
        <taxon>Agaricomycetidae</taxon>
        <taxon>Agaricales</taxon>
        <taxon>Marasmiineae</taxon>
        <taxon>Mycenaceae</taxon>
        <taxon>Mycena</taxon>
    </lineage>
</organism>
<dbReference type="GO" id="GO:0016787">
    <property type="term" value="F:hydrolase activity"/>
    <property type="evidence" value="ECO:0007669"/>
    <property type="project" value="UniProtKB-KW"/>
</dbReference>
<feature type="compositionally biased region" description="Basic residues" evidence="4">
    <location>
        <begin position="344"/>
        <end position="359"/>
    </location>
</feature>
<name>A0AAD2HDE8_9AGAR</name>
<reference evidence="6" key="1">
    <citation type="submission" date="2023-11" db="EMBL/GenBank/DDBJ databases">
        <authorList>
            <person name="De Vega J J."/>
            <person name="De Vega J J."/>
        </authorList>
    </citation>
    <scope>NUCLEOTIDE SEQUENCE</scope>
</reference>
<evidence type="ECO:0000256" key="2">
    <source>
        <dbReference type="ARBA" id="ARBA00022801"/>
    </source>
</evidence>
<dbReference type="SUPFAM" id="SSF53474">
    <property type="entry name" value="alpha/beta-Hydrolases"/>
    <property type="match status" value="1"/>
</dbReference>
<evidence type="ECO:0000313" key="6">
    <source>
        <dbReference type="EMBL" id="CAK5272087.1"/>
    </source>
</evidence>
<keyword evidence="2 3" id="KW-0378">Hydrolase</keyword>
<dbReference type="Pfam" id="PF00135">
    <property type="entry name" value="COesterase"/>
    <property type="match status" value="2"/>
</dbReference>
<protein>
    <recommendedName>
        <fullName evidence="3">Carboxylic ester hydrolase</fullName>
        <ecNumber evidence="3">3.1.1.-</ecNumber>
    </recommendedName>
</protein>
<dbReference type="InterPro" id="IPR029058">
    <property type="entry name" value="AB_hydrolase_fold"/>
</dbReference>
<feature type="domain" description="Carboxylesterase type B" evidence="5">
    <location>
        <begin position="210"/>
        <end position="474"/>
    </location>
</feature>
<evidence type="ECO:0000313" key="7">
    <source>
        <dbReference type="Proteomes" id="UP001295794"/>
    </source>
</evidence>
<evidence type="ECO:0000256" key="1">
    <source>
        <dbReference type="ARBA" id="ARBA00005964"/>
    </source>
</evidence>
<feature type="region of interest" description="Disordered" evidence="4">
    <location>
        <begin position="339"/>
        <end position="359"/>
    </location>
</feature>
<feature type="domain" description="Carboxylesterase type B" evidence="5">
    <location>
        <begin position="32"/>
        <end position="176"/>
    </location>
</feature>
<dbReference type="PANTHER" id="PTHR11559">
    <property type="entry name" value="CARBOXYLESTERASE"/>
    <property type="match status" value="1"/>
</dbReference>
<keyword evidence="7" id="KW-1185">Reference proteome</keyword>
<comment type="caution">
    <text evidence="6">The sequence shown here is derived from an EMBL/GenBank/DDBJ whole genome shotgun (WGS) entry which is preliminary data.</text>
</comment>
<dbReference type="InterPro" id="IPR002018">
    <property type="entry name" value="CarbesteraseB"/>
</dbReference>
<accession>A0AAD2HDE8</accession>
<dbReference type="Gene3D" id="3.40.50.1820">
    <property type="entry name" value="alpha/beta hydrolase"/>
    <property type="match status" value="1"/>
</dbReference>
<comment type="similarity">
    <text evidence="1 3">Belongs to the type-B carboxylesterase/lipase family.</text>
</comment>
<sequence>MPVQCAPSAHAQAVVHHPGLGATFYGIQHPTAPAIEQFRGIKYAAIPARFRRSRLWNRFPPQVDASRYGPVCPQLGKKSTEEELFSLGCTADMIPHQSLEQNEFECLSLNITCPAGLDAQSRIPVMLWVHGGGDRGYGSSWIYDGASIVGKSVSLGKPVMVVTFNFRIGLFGFAASPALLEDNRLAGESGVGNYGRSSFAAGNTRGLTWETGLHDQRTAMEWVHRYIEGFGGDPDNVTLFGESSGGSDILSHLLSKANEHAPMFHRAIVQSAVADHNAPDVHTAGWHISRVMSILDVSSVEQLRAVSAEKLVKTSGGSTLRAVDDGHFFVHDWRSHYQPEERHRPRRTSRSRSRARPHRHQPLIIGDTCTASLMWSLPASLWTSHAVVRRLNAICQSVTKAADLLSAYDIGVNMPDDEIVDRVLELVGDARVSWPMDCFAARARHGRGVWQYVFDQDAPARIGHKADLAYLFDTLPQPVSPAALDTASATGAVDFCDSFDLDDDDDLHDRKFDSDEEDEGWIDPPVDEWAYTRVRDSMQERWIHFANGHEPWKHDHVFVFGPEAEVGERSRHIFEGRRRKAVWREALEPLGMSLVQKIGMELSRGPPLKGSGKY</sequence>
<dbReference type="EC" id="3.1.1.-" evidence="3"/>
<evidence type="ECO:0000256" key="4">
    <source>
        <dbReference type="SAM" id="MobiDB-lite"/>
    </source>
</evidence>
<dbReference type="PROSITE" id="PS00122">
    <property type="entry name" value="CARBOXYLESTERASE_B_1"/>
    <property type="match status" value="1"/>
</dbReference>
<dbReference type="InterPro" id="IPR050309">
    <property type="entry name" value="Type-B_Carboxylest/Lipase"/>
</dbReference>
<dbReference type="AlphaFoldDB" id="A0AAD2HDE8"/>
<dbReference type="EMBL" id="CAVNYO010000181">
    <property type="protein sequence ID" value="CAK5272087.1"/>
    <property type="molecule type" value="Genomic_DNA"/>
</dbReference>
<evidence type="ECO:0000256" key="3">
    <source>
        <dbReference type="RuleBase" id="RU361235"/>
    </source>
</evidence>
<dbReference type="Proteomes" id="UP001295794">
    <property type="component" value="Unassembled WGS sequence"/>
</dbReference>